<reference evidence="2 3" key="1">
    <citation type="journal article" date="2015" name="Infect. Genet. Evol.">
        <title>Genomic sequences of six botulinum neurotoxin-producing strains representing three clostridial species illustrate the mobility and diversity of botulinum neurotoxin genes.</title>
        <authorList>
            <person name="Smith T.J."/>
            <person name="Hill K.K."/>
            <person name="Xie G."/>
            <person name="Foley B.T."/>
            <person name="Williamson C.H."/>
            <person name="Foster J.T."/>
            <person name="Johnson S.L."/>
            <person name="Chertkov O."/>
            <person name="Teshima H."/>
            <person name="Gibbons H.S."/>
            <person name="Johnsky L.A."/>
            <person name="Karavis M.A."/>
            <person name="Smith L.A."/>
        </authorList>
    </citation>
    <scope>NUCLEOTIDE SEQUENCE [LARGE SCALE GENOMIC DNA]</scope>
    <source>
        <strain evidence="2 3">CDC 2741</strain>
    </source>
</reference>
<organism evidence="2 3">
    <name type="scientific">Clostridium argentinense CDC 2741</name>
    <dbReference type="NCBI Taxonomy" id="1418104"/>
    <lineage>
        <taxon>Bacteria</taxon>
        <taxon>Bacillati</taxon>
        <taxon>Bacillota</taxon>
        <taxon>Clostridia</taxon>
        <taxon>Eubacteriales</taxon>
        <taxon>Clostridiaceae</taxon>
        <taxon>Clostridium</taxon>
    </lineage>
</organism>
<keyword evidence="3" id="KW-1185">Reference proteome</keyword>
<accession>A0A0C1RAT1</accession>
<evidence type="ECO:0000313" key="3">
    <source>
        <dbReference type="Proteomes" id="UP000031366"/>
    </source>
</evidence>
<protein>
    <recommendedName>
        <fullName evidence="1">DUF4397 domain-containing protein</fullName>
    </recommendedName>
</protein>
<comment type="caution">
    <text evidence="2">The sequence shown here is derived from an EMBL/GenBank/DDBJ whole genome shotgun (WGS) entry which is preliminary data.</text>
</comment>
<feature type="domain" description="DUF4397" evidence="1">
    <location>
        <begin position="60"/>
        <end position="176"/>
    </location>
</feature>
<dbReference type="AlphaFoldDB" id="A0A0C1RAT1"/>
<dbReference type="Proteomes" id="UP000031366">
    <property type="component" value="Unassembled WGS sequence"/>
</dbReference>
<evidence type="ECO:0000259" key="1">
    <source>
        <dbReference type="Pfam" id="PF14344"/>
    </source>
</evidence>
<gene>
    <name evidence="2" type="ORF">U732_3150</name>
</gene>
<proteinExistence type="predicted"/>
<dbReference type="STRING" id="29341.RSJ17_09435"/>
<name>A0A0C1RAT1_9CLOT</name>
<evidence type="ECO:0000313" key="2">
    <source>
        <dbReference type="EMBL" id="KIE47516.1"/>
    </source>
</evidence>
<dbReference type="RefSeq" id="WP_202812750.1">
    <property type="nucleotide sequence ID" value="NZ_AYSO01000014.1"/>
</dbReference>
<dbReference type="Pfam" id="PF14344">
    <property type="entry name" value="DUF4397"/>
    <property type="match status" value="1"/>
</dbReference>
<sequence length="258" mass="29496">MYYHRNMNTRSNMDNMSVNSMDNMNNMDDIGDMNNMSYMDNMDSMSNMNGMGSMGSMITYVRLLHASPNAPIVDVYVNDKLLVKNLNYREFTDYVKLMPGTYNIKIYKSTNGKNLLYNRNLTIPGNTIFTIAAIGIFPESFELYPIEEKYTGVNTRNKAKVRFVHLIPNGPPVDVTLPVRNVLFGNVMYKDITDYIEMTPGMYTFEITYPNSTTNILYIPNIRLRGGRFYTIYAIGLVGDEPAPQVLIPLDGLTYLKH</sequence>
<dbReference type="InterPro" id="IPR025510">
    <property type="entry name" value="DUF4397"/>
</dbReference>
<dbReference type="EMBL" id="AYSO01000014">
    <property type="protein sequence ID" value="KIE47516.1"/>
    <property type="molecule type" value="Genomic_DNA"/>
</dbReference>